<evidence type="ECO:0000313" key="12">
    <source>
        <dbReference type="Proteomes" id="UP001152622"/>
    </source>
</evidence>
<keyword evidence="2 8" id="KW-0812">Transmembrane</keyword>
<dbReference type="OrthoDB" id="10053194at2759"/>
<evidence type="ECO:0000256" key="2">
    <source>
        <dbReference type="ARBA" id="ARBA00022692"/>
    </source>
</evidence>
<dbReference type="GO" id="GO:0006955">
    <property type="term" value="P:immune response"/>
    <property type="evidence" value="ECO:0007669"/>
    <property type="project" value="TreeGrafter"/>
</dbReference>
<evidence type="ECO:0000313" key="11">
    <source>
        <dbReference type="EMBL" id="KAJ8368658.1"/>
    </source>
</evidence>
<evidence type="ECO:0000256" key="8">
    <source>
        <dbReference type="RuleBase" id="RU000688"/>
    </source>
</evidence>
<dbReference type="GO" id="GO:0060326">
    <property type="term" value="P:cell chemotaxis"/>
    <property type="evidence" value="ECO:0007669"/>
    <property type="project" value="TreeGrafter"/>
</dbReference>
<dbReference type="Proteomes" id="UP001152622">
    <property type="component" value="Chromosome 3"/>
</dbReference>
<dbReference type="PANTHER" id="PTHR10489:SF618">
    <property type="entry name" value="C-X-C CHEMOKINE RECEPTOR TYPE 5"/>
    <property type="match status" value="1"/>
</dbReference>
<evidence type="ECO:0000256" key="1">
    <source>
        <dbReference type="ARBA" id="ARBA00004370"/>
    </source>
</evidence>
<dbReference type="PANTHER" id="PTHR10489">
    <property type="entry name" value="CELL ADHESION MOLECULE"/>
    <property type="match status" value="1"/>
</dbReference>
<dbReference type="InterPro" id="IPR000276">
    <property type="entry name" value="GPCR_Rhodpsn"/>
</dbReference>
<evidence type="ECO:0000256" key="3">
    <source>
        <dbReference type="ARBA" id="ARBA00022989"/>
    </source>
</evidence>
<dbReference type="GO" id="GO:0007204">
    <property type="term" value="P:positive regulation of cytosolic calcium ion concentration"/>
    <property type="evidence" value="ECO:0007669"/>
    <property type="project" value="TreeGrafter"/>
</dbReference>
<reference evidence="11" key="1">
    <citation type="journal article" date="2023" name="Science">
        <title>Genome structures resolve the early diversification of teleost fishes.</title>
        <authorList>
            <person name="Parey E."/>
            <person name="Louis A."/>
            <person name="Montfort J."/>
            <person name="Bouchez O."/>
            <person name="Roques C."/>
            <person name="Iampietro C."/>
            <person name="Lluch J."/>
            <person name="Castinel A."/>
            <person name="Donnadieu C."/>
            <person name="Desvignes T."/>
            <person name="Floi Bucao C."/>
            <person name="Jouanno E."/>
            <person name="Wen M."/>
            <person name="Mejri S."/>
            <person name="Dirks R."/>
            <person name="Jansen H."/>
            <person name="Henkel C."/>
            <person name="Chen W.J."/>
            <person name="Zahm M."/>
            <person name="Cabau C."/>
            <person name="Klopp C."/>
            <person name="Thompson A.W."/>
            <person name="Robinson-Rechavi M."/>
            <person name="Braasch I."/>
            <person name="Lecointre G."/>
            <person name="Bobe J."/>
            <person name="Postlethwait J.H."/>
            <person name="Berthelot C."/>
            <person name="Roest Crollius H."/>
            <person name="Guiguen Y."/>
        </authorList>
    </citation>
    <scope>NUCLEOTIDE SEQUENCE</scope>
    <source>
        <strain evidence="11">WJC10195</strain>
    </source>
</reference>
<dbReference type="GO" id="GO:0019722">
    <property type="term" value="P:calcium-mediated signaling"/>
    <property type="evidence" value="ECO:0007669"/>
    <property type="project" value="TreeGrafter"/>
</dbReference>
<evidence type="ECO:0000256" key="9">
    <source>
        <dbReference type="SAM" id="Phobius"/>
    </source>
</evidence>
<dbReference type="PRINTS" id="PR00237">
    <property type="entry name" value="GPCRRHODOPSN"/>
</dbReference>
<comment type="similarity">
    <text evidence="8">Belongs to the G-protein coupled receptor 1 family.</text>
</comment>
<proteinExistence type="inferred from homology"/>
<dbReference type="GO" id="GO:0016493">
    <property type="term" value="F:C-C chemokine receptor activity"/>
    <property type="evidence" value="ECO:0007669"/>
    <property type="project" value="TreeGrafter"/>
</dbReference>
<feature type="transmembrane region" description="Helical" evidence="9">
    <location>
        <begin position="107"/>
        <end position="135"/>
    </location>
</feature>
<keyword evidence="4 8" id="KW-0297">G-protein coupled receptor</keyword>
<dbReference type="EMBL" id="JAINUF010000003">
    <property type="protein sequence ID" value="KAJ8368658.1"/>
    <property type="molecule type" value="Genomic_DNA"/>
</dbReference>
<comment type="caution">
    <text evidence="11">The sequence shown here is derived from an EMBL/GenBank/DDBJ whole genome shotgun (WGS) entry which is preliminary data.</text>
</comment>
<dbReference type="PROSITE" id="PS00237">
    <property type="entry name" value="G_PROTEIN_RECEP_F1_1"/>
    <property type="match status" value="1"/>
</dbReference>
<accession>A0A9Q1J645</accession>
<evidence type="ECO:0000256" key="4">
    <source>
        <dbReference type="ARBA" id="ARBA00023040"/>
    </source>
</evidence>
<dbReference type="GO" id="GO:0019957">
    <property type="term" value="F:C-C chemokine binding"/>
    <property type="evidence" value="ECO:0007669"/>
    <property type="project" value="TreeGrafter"/>
</dbReference>
<protein>
    <recommendedName>
        <fullName evidence="10">G-protein coupled receptors family 1 profile domain-containing protein</fullName>
    </recommendedName>
</protein>
<feature type="transmembrane region" description="Helical" evidence="9">
    <location>
        <begin position="184"/>
        <end position="209"/>
    </location>
</feature>
<feature type="transmembrane region" description="Helical" evidence="9">
    <location>
        <begin position="74"/>
        <end position="95"/>
    </location>
</feature>
<name>A0A9Q1J645_SYNKA</name>
<keyword evidence="6 8" id="KW-0675">Receptor</keyword>
<keyword evidence="5 9" id="KW-0472">Membrane</keyword>
<keyword evidence="3 9" id="KW-1133">Transmembrane helix</keyword>
<keyword evidence="12" id="KW-1185">Reference proteome</keyword>
<comment type="subcellular location">
    <subcellularLocation>
        <location evidence="1">Membrane</location>
    </subcellularLocation>
</comment>
<feature type="transmembrane region" description="Helical" evidence="9">
    <location>
        <begin position="244"/>
        <end position="265"/>
    </location>
</feature>
<sequence>MLMQKRSEVGIAHHPLQSSMDHITARITLEGLEEFTDFTNFSYPASNCTEADECATACDRAGELQAFHALFQPLAYGLMLLLGVTGNGLLLAVLLRRRSRLRVTEVYLFHLALADLLLLLTFPFSVAEIAVGWVFGDFLCAALGFLCRLNFFCGVLLLACISFERYLAVVHAVRSLQGRRPLNVHMTCAAVWLVSAGLSAPISAFLSVVEGQVDGAPWFACQLHRHGIHDSNWVLASRVLTHTLGFFLPLAVMSYCYGAVIVALCRSRHRSLEKHGAVRLALLVTAAFCLCWLPYNIAALVDTLITLKVVDVESCAGLTQANQALAVTESIGYAHCCLIPLLYAFQGVHFRRELRLLSRPGECCCAGWPGLPSPRLHSATMASFSEGAATTSSKVM</sequence>
<dbReference type="SUPFAM" id="SSF81321">
    <property type="entry name" value="Family A G protein-coupled receptor-like"/>
    <property type="match status" value="1"/>
</dbReference>
<organism evidence="11 12">
    <name type="scientific">Synaphobranchus kaupii</name>
    <name type="common">Kaup's arrowtooth eel</name>
    <dbReference type="NCBI Taxonomy" id="118154"/>
    <lineage>
        <taxon>Eukaryota</taxon>
        <taxon>Metazoa</taxon>
        <taxon>Chordata</taxon>
        <taxon>Craniata</taxon>
        <taxon>Vertebrata</taxon>
        <taxon>Euteleostomi</taxon>
        <taxon>Actinopterygii</taxon>
        <taxon>Neopterygii</taxon>
        <taxon>Teleostei</taxon>
        <taxon>Anguilliformes</taxon>
        <taxon>Synaphobranchidae</taxon>
        <taxon>Synaphobranchus</taxon>
    </lineage>
</organism>
<gene>
    <name evidence="11" type="ORF">SKAU_G00086860</name>
</gene>
<feature type="domain" description="G-protein coupled receptors family 1 profile" evidence="10">
    <location>
        <begin position="86"/>
        <end position="343"/>
    </location>
</feature>
<feature type="transmembrane region" description="Helical" evidence="9">
    <location>
        <begin position="277"/>
        <end position="295"/>
    </location>
</feature>
<dbReference type="InterPro" id="IPR050119">
    <property type="entry name" value="CCR1-9-like"/>
</dbReference>
<evidence type="ECO:0000256" key="6">
    <source>
        <dbReference type="ARBA" id="ARBA00023170"/>
    </source>
</evidence>
<dbReference type="GO" id="GO:0009897">
    <property type="term" value="C:external side of plasma membrane"/>
    <property type="evidence" value="ECO:0007669"/>
    <property type="project" value="TreeGrafter"/>
</dbReference>
<dbReference type="InterPro" id="IPR017452">
    <property type="entry name" value="GPCR_Rhodpsn_7TM"/>
</dbReference>
<dbReference type="PROSITE" id="PS50262">
    <property type="entry name" value="G_PROTEIN_RECEP_F1_2"/>
    <property type="match status" value="1"/>
</dbReference>
<evidence type="ECO:0000256" key="5">
    <source>
        <dbReference type="ARBA" id="ARBA00023136"/>
    </source>
</evidence>
<evidence type="ECO:0000259" key="10">
    <source>
        <dbReference type="PROSITE" id="PS50262"/>
    </source>
</evidence>
<dbReference type="Pfam" id="PF00001">
    <property type="entry name" value="7tm_1"/>
    <property type="match status" value="1"/>
</dbReference>
<dbReference type="Gene3D" id="1.20.1070.10">
    <property type="entry name" value="Rhodopsin 7-helix transmembrane proteins"/>
    <property type="match status" value="1"/>
</dbReference>
<feature type="transmembrane region" description="Helical" evidence="9">
    <location>
        <begin position="141"/>
        <end position="163"/>
    </location>
</feature>
<evidence type="ECO:0000256" key="7">
    <source>
        <dbReference type="ARBA" id="ARBA00023224"/>
    </source>
</evidence>
<dbReference type="AlphaFoldDB" id="A0A9Q1J645"/>
<feature type="transmembrane region" description="Helical" evidence="9">
    <location>
        <begin position="331"/>
        <end position="350"/>
    </location>
</feature>
<keyword evidence="7 8" id="KW-0807">Transducer</keyword>